<feature type="transmembrane region" description="Helical" evidence="1">
    <location>
        <begin position="428"/>
        <end position="448"/>
    </location>
</feature>
<comment type="caution">
    <text evidence="2">The sequence shown here is derived from an EMBL/GenBank/DDBJ whole genome shotgun (WGS) entry which is preliminary data.</text>
</comment>
<dbReference type="EMBL" id="LAZR01000001">
    <property type="protein sequence ID" value="KKO12605.1"/>
    <property type="molecule type" value="Genomic_DNA"/>
</dbReference>
<organism evidence="2">
    <name type="scientific">marine sediment metagenome</name>
    <dbReference type="NCBI Taxonomy" id="412755"/>
    <lineage>
        <taxon>unclassified sequences</taxon>
        <taxon>metagenomes</taxon>
        <taxon>ecological metagenomes</taxon>
    </lineage>
</organism>
<keyword evidence="1" id="KW-0472">Membrane</keyword>
<evidence type="ECO:0000256" key="1">
    <source>
        <dbReference type="SAM" id="Phobius"/>
    </source>
</evidence>
<dbReference type="SUPFAM" id="SSF82693">
    <property type="entry name" value="Multidrug efflux transporter AcrB pore domain, PN1, PN2, PC1 and PC2 subdomains"/>
    <property type="match status" value="2"/>
</dbReference>
<dbReference type="Gene3D" id="3.30.2090.10">
    <property type="entry name" value="Multidrug efflux transporter AcrB TolC docking domain, DN and DC subdomains"/>
    <property type="match status" value="2"/>
</dbReference>
<feature type="transmembrane region" description="Helical" evidence="1">
    <location>
        <begin position="385"/>
        <end position="408"/>
    </location>
</feature>
<feature type="transmembrane region" description="Helical" evidence="1">
    <location>
        <begin position="334"/>
        <end position="350"/>
    </location>
</feature>
<feature type="transmembrane region" description="Helical" evidence="1">
    <location>
        <begin position="12"/>
        <end position="32"/>
    </location>
</feature>
<sequence length="1038" mass="114067">MALTTNSIKRPVATSMIFLIIITLGTLGFRFLPVDLLPPIEMPELSVQISYPNVGPEEMELLVTEPLENALSTVQNVERMSSNSREGNSWVSIRFAQGTNLDSVSNDVREALDRLRRQLPEDADTPRINRFNPDDSPIVVVGAQSNMDLMDLTTVLDRELRRRFEQIPGVGAIDVWGGIDREVRIEVDRDRLLAGGLTMNDIVQAIGRESSNAPGGNVQRGLSELYVRSLGEYSNIDEIRDTVIRTVNGVALRVSDVADVQYDRADMGRYVEINDVPMLRLGIRKQSGANTVEVAAQIRREAERINQERSDINMIIVTDQSEFIQDSIDSVRNSAVWGGILAVIVLMAFFRNGSITSIIAVSIPIAIIATFGLLFFGGLTLNQMSFGGLALGVGLIVDNAIVVIENIVRLRQNGASRKRAARQGTRQVTGAIVASTITTCVIFLPVVFMQTLTGTMFQELALVVVFSLVCSLFVALTLVPMLASRFLTVVPDAERSGPIKGNERVLRAVGSRYETILTWSLKHRLTIVGMTMVLLGASVFGVRFLSYELAPQTEADEISIRMNMDEGTNIAILHSYMMEMDNIVQAIVPWDDVLYYTRDVRNSNAEIEFALVDQSERSMNADELTDFIRARVESAIPGMRVQVRAQTGLWIMRRIFGSGGDDAVQVELRGYDLDMAETLAQGIRDRMETVPGIADVNLSRLEGRPEQNVRFDRERMASLGIGVADVSRAIQSSIGGARAGVFREQGDEVDIIVRLRPEDRLNVQDIDNISVRAADGQVVPVSSLITTTYDRGPTDIRRINGQRVTYINANLESGVALGDAVQAIQNELSTMSLPDGFSIVYGGEYEEQIRAQRDFVMAIVMALILIYMVMAAQFERFLDPLIVMFSVPLAFIGVVPTLLLTGTTLNMQSFMGMVMLIGIVVNNAIVLVDYINLMRREEKMPVVDAVIKAGRLRLRPILMTTLTTVLGLLPLAVGIGAGAEMQASLARVVIGGLAASTLITLVFIPIVYVAANDLRDRIAARLPGRRSDKDSEGMASSA</sequence>
<dbReference type="SUPFAM" id="SSF82866">
    <property type="entry name" value="Multidrug efflux transporter AcrB transmembrane domain"/>
    <property type="match status" value="2"/>
</dbReference>
<dbReference type="Gene3D" id="3.30.70.1430">
    <property type="entry name" value="Multidrug efflux transporter AcrB pore domain"/>
    <property type="match status" value="2"/>
</dbReference>
<dbReference type="Pfam" id="PF00873">
    <property type="entry name" value="ACR_tran"/>
    <property type="match status" value="1"/>
</dbReference>
<feature type="transmembrane region" description="Helical" evidence="1">
    <location>
        <begin position="357"/>
        <end position="379"/>
    </location>
</feature>
<dbReference type="Gene3D" id="3.30.70.1440">
    <property type="entry name" value="Multidrug efflux transporter AcrB pore domain"/>
    <property type="match status" value="1"/>
</dbReference>
<feature type="transmembrane region" description="Helical" evidence="1">
    <location>
        <begin position="957"/>
        <end position="979"/>
    </location>
</feature>
<dbReference type="GO" id="GO:0042910">
    <property type="term" value="F:xenobiotic transmembrane transporter activity"/>
    <property type="evidence" value="ECO:0007669"/>
    <property type="project" value="TreeGrafter"/>
</dbReference>
<dbReference type="InterPro" id="IPR027463">
    <property type="entry name" value="AcrB_DN_DC_subdom"/>
</dbReference>
<evidence type="ECO:0000313" key="2">
    <source>
        <dbReference type="EMBL" id="KKO12605.1"/>
    </source>
</evidence>
<accession>A0A0F9W863</accession>
<dbReference type="SUPFAM" id="SSF82714">
    <property type="entry name" value="Multidrug efflux transporter AcrB TolC docking domain, DN and DC subdomains"/>
    <property type="match status" value="2"/>
</dbReference>
<feature type="transmembrane region" description="Helical" evidence="1">
    <location>
        <begin position="910"/>
        <end position="931"/>
    </location>
</feature>
<protein>
    <recommendedName>
        <fullName evidence="3">SSD domain-containing protein</fullName>
    </recommendedName>
</protein>
<feature type="transmembrane region" description="Helical" evidence="1">
    <location>
        <begin position="855"/>
        <end position="874"/>
    </location>
</feature>
<dbReference type="AlphaFoldDB" id="A0A0F9W863"/>
<feature type="transmembrane region" description="Helical" evidence="1">
    <location>
        <begin position="460"/>
        <end position="479"/>
    </location>
</feature>
<dbReference type="PANTHER" id="PTHR32063">
    <property type="match status" value="1"/>
</dbReference>
<feature type="transmembrane region" description="Helical" evidence="1">
    <location>
        <begin position="881"/>
        <end position="904"/>
    </location>
</feature>
<dbReference type="PRINTS" id="PR00702">
    <property type="entry name" value="ACRIFLAVINRP"/>
</dbReference>
<dbReference type="GO" id="GO:0005886">
    <property type="term" value="C:plasma membrane"/>
    <property type="evidence" value="ECO:0007669"/>
    <property type="project" value="TreeGrafter"/>
</dbReference>
<dbReference type="InterPro" id="IPR001036">
    <property type="entry name" value="Acrflvin-R"/>
</dbReference>
<feature type="transmembrane region" description="Helical" evidence="1">
    <location>
        <begin position="985"/>
        <end position="1011"/>
    </location>
</feature>
<dbReference type="Gene3D" id="1.20.1640.10">
    <property type="entry name" value="Multidrug efflux transporter AcrB transmembrane domain"/>
    <property type="match status" value="2"/>
</dbReference>
<dbReference type="PANTHER" id="PTHR32063:SF0">
    <property type="entry name" value="SWARMING MOTILITY PROTEIN SWRC"/>
    <property type="match status" value="1"/>
</dbReference>
<evidence type="ECO:0008006" key="3">
    <source>
        <dbReference type="Google" id="ProtNLM"/>
    </source>
</evidence>
<gene>
    <name evidence="2" type="ORF">LCGC14_0006200</name>
</gene>
<keyword evidence="1" id="KW-0812">Transmembrane</keyword>
<keyword evidence="1" id="KW-1133">Transmembrane helix</keyword>
<name>A0A0F9W863_9ZZZZ</name>
<reference evidence="2" key="1">
    <citation type="journal article" date="2015" name="Nature">
        <title>Complex archaea that bridge the gap between prokaryotes and eukaryotes.</title>
        <authorList>
            <person name="Spang A."/>
            <person name="Saw J.H."/>
            <person name="Jorgensen S.L."/>
            <person name="Zaremba-Niedzwiedzka K."/>
            <person name="Martijn J."/>
            <person name="Lind A.E."/>
            <person name="van Eijk R."/>
            <person name="Schleper C."/>
            <person name="Guy L."/>
            <person name="Ettema T.J."/>
        </authorList>
    </citation>
    <scope>NUCLEOTIDE SEQUENCE</scope>
</reference>
<feature type="transmembrane region" description="Helical" evidence="1">
    <location>
        <begin position="525"/>
        <end position="545"/>
    </location>
</feature>
<dbReference type="Gene3D" id="3.30.70.1320">
    <property type="entry name" value="Multidrug efflux transporter AcrB pore domain like"/>
    <property type="match status" value="1"/>
</dbReference>
<proteinExistence type="predicted"/>